<evidence type="ECO:0000313" key="1">
    <source>
        <dbReference type="EMBL" id="OON36505.1"/>
    </source>
</evidence>
<sequence>MKTGTGVNTVRIGDEVKHITELDDTTLSYEWSKLKTENADLYGYNRKVNQGWRGFILRMIGVHLPDKERVMLGGINARKDSVYPD</sequence>
<dbReference type="EMBL" id="MRUL01000025">
    <property type="protein sequence ID" value="OON36505.1"/>
    <property type="molecule type" value="Genomic_DNA"/>
</dbReference>
<dbReference type="RefSeq" id="WP_078004802.1">
    <property type="nucleotide sequence ID" value="NZ_MRUL01000025.1"/>
</dbReference>
<organism evidence="1 2">
    <name type="scientific">Izhakiella australiensis</name>
    <dbReference type="NCBI Taxonomy" id="1926881"/>
    <lineage>
        <taxon>Bacteria</taxon>
        <taxon>Pseudomonadati</taxon>
        <taxon>Pseudomonadota</taxon>
        <taxon>Gammaproteobacteria</taxon>
        <taxon>Enterobacterales</taxon>
        <taxon>Erwiniaceae</taxon>
        <taxon>Izhakiella</taxon>
    </lineage>
</organism>
<name>A0A1S8YC39_9GAMM</name>
<protein>
    <submittedName>
        <fullName evidence="1">Uncharacterized protein</fullName>
    </submittedName>
</protein>
<evidence type="ECO:0000313" key="2">
    <source>
        <dbReference type="Proteomes" id="UP000190667"/>
    </source>
</evidence>
<keyword evidence="1" id="KW-0614">Plasmid</keyword>
<reference evidence="1 2" key="1">
    <citation type="submission" date="2016-12" db="EMBL/GenBank/DDBJ databases">
        <title>Izhakiella australiana sp. nov. of genus Izhakiella isolated from Australian desert.</title>
        <authorList>
            <person name="Ji M."/>
        </authorList>
    </citation>
    <scope>NUCLEOTIDE SEQUENCE [LARGE SCALE GENOMIC DNA]</scope>
    <source>
        <strain evidence="1 2">D4N98</strain>
        <plasmid evidence="1">unnamed</plasmid>
    </source>
</reference>
<gene>
    <name evidence="1" type="ORF">BTJ39_21655</name>
</gene>
<dbReference type="OrthoDB" id="6604741at2"/>
<keyword evidence="2" id="KW-1185">Reference proteome</keyword>
<accession>A0A1S8YC39</accession>
<dbReference type="Proteomes" id="UP000190667">
    <property type="component" value="Unassembled WGS sequence"/>
</dbReference>
<comment type="caution">
    <text evidence="1">The sequence shown here is derived from an EMBL/GenBank/DDBJ whole genome shotgun (WGS) entry which is preliminary data.</text>
</comment>
<proteinExistence type="predicted"/>
<dbReference type="AlphaFoldDB" id="A0A1S8YC39"/>
<geneLocation type="plasmid" evidence="1">
    <name>unnamed</name>
</geneLocation>